<evidence type="ECO:0000256" key="1">
    <source>
        <dbReference type="SAM" id="MobiDB-lite"/>
    </source>
</evidence>
<dbReference type="AlphaFoldDB" id="A0A1L7WLI0"/>
<reference evidence="2 3" key="1">
    <citation type="submission" date="2016-03" db="EMBL/GenBank/DDBJ databases">
        <authorList>
            <person name="Ploux O."/>
        </authorList>
    </citation>
    <scope>NUCLEOTIDE SEQUENCE [LARGE SCALE GENOMIC DNA]</scope>
    <source>
        <strain evidence="2 3">UAMH 11012</strain>
    </source>
</reference>
<feature type="compositionally biased region" description="Low complexity" evidence="1">
    <location>
        <begin position="188"/>
        <end position="208"/>
    </location>
</feature>
<dbReference type="EMBL" id="FJOG01000004">
    <property type="protein sequence ID" value="CZR53614.1"/>
    <property type="molecule type" value="Genomic_DNA"/>
</dbReference>
<protein>
    <submittedName>
        <fullName evidence="2">Uncharacterized protein</fullName>
    </submittedName>
</protein>
<feature type="region of interest" description="Disordered" evidence="1">
    <location>
        <begin position="170"/>
        <end position="208"/>
    </location>
</feature>
<dbReference type="OrthoDB" id="5376762at2759"/>
<organism evidence="2 3">
    <name type="scientific">Phialocephala subalpina</name>
    <dbReference type="NCBI Taxonomy" id="576137"/>
    <lineage>
        <taxon>Eukaryota</taxon>
        <taxon>Fungi</taxon>
        <taxon>Dikarya</taxon>
        <taxon>Ascomycota</taxon>
        <taxon>Pezizomycotina</taxon>
        <taxon>Leotiomycetes</taxon>
        <taxon>Helotiales</taxon>
        <taxon>Mollisiaceae</taxon>
        <taxon>Phialocephala</taxon>
        <taxon>Phialocephala fortinii species complex</taxon>
    </lineage>
</organism>
<evidence type="ECO:0000313" key="3">
    <source>
        <dbReference type="Proteomes" id="UP000184330"/>
    </source>
</evidence>
<dbReference type="Proteomes" id="UP000184330">
    <property type="component" value="Unassembled WGS sequence"/>
</dbReference>
<name>A0A1L7WLI0_9HELO</name>
<accession>A0A1L7WLI0</accession>
<sequence length="436" mass="45572">MLIWYCQYPQKQVVASKKILTTSFHTQATFYILKMQPIIWTVTFSSSCLGCAMASVSQTAAPATLNDRSPPSSSAITVAPQTAIMTGVMQTTYLAYSGETTNSKVTETVDGTPTILPIWYCDPTLSALACQGCPTSTTSGQEPCPTNFNFILLMPPLAIIGGLIPPPEGLPTLSIGPDGDPTPPSSPLPTYTSALPPSATSGVDSSTSSDNSISVSVSCTIGPIDASSLAFSPDPSPIWTAPTGSAAASLTEALPVLSLTNADPAHPTIWSACGPGNGDPYYNGGFFQFGESFSRNAGLDAIGKFCNDMISSSVVVGPPGLTGTVSGASKRTAVPEMVRSYDEPDGSGKVMMMIQSDVNNTNGNGPTCPDSWIYDIASGGYAKCRQLFGQSIDFCDVNATRVSSDITWKNGGIVFTNCMYFSVQKWPNGGPADINL</sequence>
<gene>
    <name evidence="2" type="ORF">PAC_03494</name>
</gene>
<keyword evidence="3" id="KW-1185">Reference proteome</keyword>
<proteinExistence type="predicted"/>
<evidence type="ECO:0000313" key="2">
    <source>
        <dbReference type="EMBL" id="CZR53614.1"/>
    </source>
</evidence>